<evidence type="ECO:0000313" key="15">
    <source>
        <dbReference type="EMBL" id="MCC2164717.1"/>
    </source>
</evidence>
<evidence type="ECO:0000256" key="12">
    <source>
        <dbReference type="HAMAP-Rule" id="MF_01014"/>
    </source>
</evidence>
<dbReference type="HAMAP" id="MF_01014">
    <property type="entry name" value="HisA"/>
    <property type="match status" value="1"/>
</dbReference>
<dbReference type="GO" id="GO:0000105">
    <property type="term" value="P:L-histidine biosynthetic process"/>
    <property type="evidence" value="ECO:0007669"/>
    <property type="project" value="UniProtKB-UniRule"/>
</dbReference>
<protein>
    <recommendedName>
        <fullName evidence="6 12">1-(5-phosphoribosyl)-5-[(5-phosphoribosylamino)methylideneamino] imidazole-4-carboxamide isomerase</fullName>
        <ecNumber evidence="5 12">5.3.1.16</ecNumber>
    </recommendedName>
    <alternativeName>
        <fullName evidence="11 12">Phosphoribosylformimino-5-aminoimidazole carboxamide ribotide isomerase</fullName>
    </alternativeName>
</protein>
<evidence type="ECO:0000256" key="4">
    <source>
        <dbReference type="ARBA" id="ARBA00009667"/>
    </source>
</evidence>
<keyword evidence="7 12" id="KW-0963">Cytoplasm</keyword>
<keyword evidence="10 12" id="KW-0413">Isomerase</keyword>
<evidence type="ECO:0000256" key="7">
    <source>
        <dbReference type="ARBA" id="ARBA00022490"/>
    </source>
</evidence>
<feature type="active site" description="Proton donor" evidence="12">
    <location>
        <position position="130"/>
    </location>
</feature>
<accession>A0AAE3DK02</accession>
<dbReference type="Proteomes" id="UP001198962">
    <property type="component" value="Unassembled WGS sequence"/>
</dbReference>
<organism evidence="15 16">
    <name type="scientific">Brotaphodocola catenula</name>
    <dbReference type="NCBI Taxonomy" id="2885361"/>
    <lineage>
        <taxon>Bacteria</taxon>
        <taxon>Bacillati</taxon>
        <taxon>Bacillota</taxon>
        <taxon>Clostridia</taxon>
        <taxon>Lachnospirales</taxon>
        <taxon>Lachnospiraceae</taxon>
        <taxon>Brotaphodocola</taxon>
    </lineage>
</organism>
<dbReference type="InterPro" id="IPR044524">
    <property type="entry name" value="Isoase_HisA-like"/>
</dbReference>
<dbReference type="RefSeq" id="WP_177976758.1">
    <property type="nucleotide sequence ID" value="NZ_JAJEPU010000018.1"/>
</dbReference>
<evidence type="ECO:0000256" key="6">
    <source>
        <dbReference type="ARBA" id="ARBA00018464"/>
    </source>
</evidence>
<dbReference type="GO" id="GO:0000162">
    <property type="term" value="P:L-tryptophan biosynthetic process"/>
    <property type="evidence" value="ECO:0007669"/>
    <property type="project" value="TreeGrafter"/>
</dbReference>
<evidence type="ECO:0000256" key="14">
    <source>
        <dbReference type="RuleBase" id="RU003658"/>
    </source>
</evidence>
<comment type="caution">
    <text evidence="15">The sequence shown here is derived from an EMBL/GenBank/DDBJ whole genome shotgun (WGS) entry which is preliminary data.</text>
</comment>
<dbReference type="SUPFAM" id="SSF51366">
    <property type="entry name" value="Ribulose-phoshate binding barrel"/>
    <property type="match status" value="1"/>
</dbReference>
<keyword evidence="8 12" id="KW-0028">Amino-acid biosynthesis</keyword>
<evidence type="ECO:0000256" key="2">
    <source>
        <dbReference type="ARBA" id="ARBA00004496"/>
    </source>
</evidence>
<dbReference type="InterPro" id="IPR023016">
    <property type="entry name" value="HisA/PriA"/>
</dbReference>
<dbReference type="NCBIfam" id="NF010112">
    <property type="entry name" value="PRK13585.1"/>
    <property type="match status" value="1"/>
</dbReference>
<comment type="pathway">
    <text evidence="3 12 14">Amino-acid biosynthesis; L-histidine biosynthesis; L-histidine from 5-phospho-alpha-D-ribose 1-diphosphate: step 4/9.</text>
</comment>
<dbReference type="FunFam" id="3.20.20.70:FF:000009">
    <property type="entry name" value="1-(5-phosphoribosyl)-5-[(5-phosphoribosylamino)methylideneamino] imidazole-4-carboxamide isomerase"/>
    <property type="match status" value="1"/>
</dbReference>
<evidence type="ECO:0000256" key="3">
    <source>
        <dbReference type="ARBA" id="ARBA00005133"/>
    </source>
</evidence>
<dbReference type="InterPro" id="IPR006062">
    <property type="entry name" value="His_biosynth"/>
</dbReference>
<evidence type="ECO:0000256" key="1">
    <source>
        <dbReference type="ARBA" id="ARBA00000901"/>
    </source>
</evidence>
<comment type="subcellular location">
    <subcellularLocation>
        <location evidence="2 12 14">Cytoplasm</location>
    </subcellularLocation>
</comment>
<dbReference type="NCBIfam" id="TIGR00007">
    <property type="entry name" value="1-(5-phosphoribosyl)-5-[(5-phosphoribosylamino)methylideneamino]imidazole-4-carboxamide isomerase"/>
    <property type="match status" value="1"/>
</dbReference>
<dbReference type="InterPro" id="IPR006063">
    <property type="entry name" value="HisA_bact_arch"/>
</dbReference>
<comment type="catalytic activity">
    <reaction evidence="1 12 14">
        <text>1-(5-phospho-beta-D-ribosyl)-5-[(5-phospho-beta-D-ribosylamino)methylideneamino]imidazole-4-carboxamide = 5-[(5-phospho-1-deoxy-D-ribulos-1-ylimino)methylamino]-1-(5-phospho-beta-D-ribosyl)imidazole-4-carboxamide</text>
        <dbReference type="Rhea" id="RHEA:15469"/>
        <dbReference type="ChEBI" id="CHEBI:58435"/>
        <dbReference type="ChEBI" id="CHEBI:58525"/>
        <dbReference type="EC" id="5.3.1.16"/>
    </reaction>
</comment>
<dbReference type="GO" id="GO:0003949">
    <property type="term" value="F:1-(5-phosphoribosyl)-5-[(5-phosphoribosylamino)methylideneamino]imidazole-4-carboxamide isomerase activity"/>
    <property type="evidence" value="ECO:0007669"/>
    <property type="project" value="UniProtKB-UniRule"/>
</dbReference>
<evidence type="ECO:0000256" key="9">
    <source>
        <dbReference type="ARBA" id="ARBA00023102"/>
    </source>
</evidence>
<dbReference type="PANTHER" id="PTHR43090:SF2">
    <property type="entry name" value="1-(5-PHOSPHORIBOSYL)-5-[(5-PHOSPHORIBOSYLAMINO)METHYLIDENEAMINO] IMIDAZOLE-4-CARBOXAMIDE ISOMERASE"/>
    <property type="match status" value="1"/>
</dbReference>
<feature type="active site" description="Proton acceptor" evidence="12">
    <location>
        <position position="8"/>
    </location>
</feature>
<gene>
    <name evidence="12 15" type="primary">hisA</name>
    <name evidence="15" type="ORF">LKD32_07455</name>
</gene>
<dbReference type="GO" id="GO:0005737">
    <property type="term" value="C:cytoplasm"/>
    <property type="evidence" value="ECO:0007669"/>
    <property type="project" value="UniProtKB-SubCell"/>
</dbReference>
<proteinExistence type="inferred from homology"/>
<evidence type="ECO:0000313" key="16">
    <source>
        <dbReference type="Proteomes" id="UP001198962"/>
    </source>
</evidence>
<evidence type="ECO:0000256" key="13">
    <source>
        <dbReference type="RuleBase" id="RU003657"/>
    </source>
</evidence>
<dbReference type="PANTHER" id="PTHR43090">
    <property type="entry name" value="1-(5-PHOSPHORIBOSYL)-5-[(5-PHOSPHORIBOSYLAMINO)METHYLIDENEAMINO] IMIDAZOLE-4-CARBOXAMIDE ISOMERASE"/>
    <property type="match status" value="1"/>
</dbReference>
<evidence type="ECO:0000256" key="10">
    <source>
        <dbReference type="ARBA" id="ARBA00023235"/>
    </source>
</evidence>
<evidence type="ECO:0000256" key="8">
    <source>
        <dbReference type="ARBA" id="ARBA00022605"/>
    </source>
</evidence>
<dbReference type="Gene3D" id="3.20.20.70">
    <property type="entry name" value="Aldolase class I"/>
    <property type="match status" value="1"/>
</dbReference>
<evidence type="ECO:0000256" key="5">
    <source>
        <dbReference type="ARBA" id="ARBA00012550"/>
    </source>
</evidence>
<name>A0AAE3DK02_9FIRM</name>
<dbReference type="EMBL" id="JAJEPU010000018">
    <property type="protein sequence ID" value="MCC2164717.1"/>
    <property type="molecule type" value="Genomic_DNA"/>
</dbReference>
<reference evidence="15" key="1">
    <citation type="submission" date="2021-10" db="EMBL/GenBank/DDBJ databases">
        <title>Anaerobic single-cell dispensing facilitates the cultivation of human gut bacteria.</title>
        <authorList>
            <person name="Afrizal A."/>
        </authorList>
    </citation>
    <scope>NUCLEOTIDE SEQUENCE</scope>
    <source>
        <strain evidence="15">CLA-AA-H274</strain>
    </source>
</reference>
<dbReference type="EC" id="5.3.1.16" evidence="5 12"/>
<comment type="similarity">
    <text evidence="4 12 13">Belongs to the HisA/HisF family.</text>
</comment>
<keyword evidence="16" id="KW-1185">Reference proteome</keyword>
<dbReference type="CDD" id="cd04732">
    <property type="entry name" value="HisA"/>
    <property type="match status" value="1"/>
</dbReference>
<dbReference type="InterPro" id="IPR011060">
    <property type="entry name" value="RibuloseP-bd_barrel"/>
</dbReference>
<sequence>MQLYPAIDMKGGRCVRLTLGLFDQEKVYSDRPAEMAKRWVSEGATFLHLVDLDGALAGHSVNEEAIREIVKSVNVPVQLGGGIRSAEAVRYMLDLGITRCIIGTKAVENPEFVKELVETFGPEHIVVGVDAKNGMVAVEGWEKTSSISATDLCLQMKTYGVEHIVYTDISRDGTLSGPNVNATRELTEKTGLDIIASGGVSCMEDLAALNENHIRGAIIGKALYENRIVLRDAVNLFEGTK</sequence>
<evidence type="ECO:0000256" key="11">
    <source>
        <dbReference type="ARBA" id="ARBA00030547"/>
    </source>
</evidence>
<dbReference type="Pfam" id="PF00977">
    <property type="entry name" value="His_biosynth"/>
    <property type="match status" value="1"/>
</dbReference>
<dbReference type="InterPro" id="IPR013785">
    <property type="entry name" value="Aldolase_TIM"/>
</dbReference>
<keyword evidence="9 12" id="KW-0368">Histidine biosynthesis</keyword>
<dbReference type="AlphaFoldDB" id="A0AAE3DK02"/>